<sequence>MTEALTIMEQLGQALHHAHSLNIIHRDLKPENILFDAQGEVLLADFGIAAILSASVKQSTTIVGTPFYMAPEQFRGMVSKEGDQYALGCIAYELLTGRRPFEAADFFAMGAQHLYEQPIPPAQRNAQIPPAMEVAVLKALSKQRAERHASVEAFVLALREAFAQPPLAPTSPAIASRSNTKEEWFSVGRDHQKAKRYEEALAAYDQVIRLDPNDADTYNNKGNALNALKRNEEALAAYDQAIRLNPRYAYACNNKGVALNDLKRYEEALAAYDQAIRLDPNDADTYYNKGNILRYALKRNEV</sequence>
<dbReference type="GO" id="GO:0004674">
    <property type="term" value="F:protein serine/threonine kinase activity"/>
    <property type="evidence" value="ECO:0007669"/>
    <property type="project" value="InterPro"/>
</dbReference>
<evidence type="ECO:0000313" key="3">
    <source>
        <dbReference type="EMBL" id="GHO49241.1"/>
    </source>
</evidence>
<evidence type="ECO:0000256" key="1">
    <source>
        <dbReference type="PROSITE-ProRule" id="PRU00339"/>
    </source>
</evidence>
<dbReference type="PANTHER" id="PTHR24348">
    <property type="entry name" value="SERINE/THREONINE-PROTEIN KINASE UNC-51-RELATED"/>
    <property type="match status" value="1"/>
</dbReference>
<dbReference type="Pfam" id="PF13414">
    <property type="entry name" value="TPR_11"/>
    <property type="match status" value="1"/>
</dbReference>
<gene>
    <name evidence="3" type="ORF">KSX_74040</name>
</gene>
<dbReference type="SUPFAM" id="SSF56112">
    <property type="entry name" value="Protein kinase-like (PK-like)"/>
    <property type="match status" value="1"/>
</dbReference>
<keyword evidence="4" id="KW-1185">Reference proteome</keyword>
<feature type="repeat" description="TPR" evidence="1">
    <location>
        <begin position="215"/>
        <end position="248"/>
    </location>
</feature>
<dbReference type="CDD" id="cd14014">
    <property type="entry name" value="STKc_PknB_like"/>
    <property type="match status" value="1"/>
</dbReference>
<feature type="repeat" description="TPR" evidence="1">
    <location>
        <begin position="249"/>
        <end position="282"/>
    </location>
</feature>
<dbReference type="PROSITE" id="PS50005">
    <property type="entry name" value="TPR"/>
    <property type="match status" value="3"/>
</dbReference>
<dbReference type="EMBL" id="BNJF01000005">
    <property type="protein sequence ID" value="GHO49241.1"/>
    <property type="molecule type" value="Genomic_DNA"/>
</dbReference>
<dbReference type="SMART" id="SM00028">
    <property type="entry name" value="TPR"/>
    <property type="match status" value="3"/>
</dbReference>
<dbReference type="InterPro" id="IPR011009">
    <property type="entry name" value="Kinase-like_dom_sf"/>
</dbReference>
<dbReference type="PROSITE" id="PS50293">
    <property type="entry name" value="TPR_REGION"/>
    <property type="match status" value="2"/>
</dbReference>
<dbReference type="SUPFAM" id="SSF48452">
    <property type="entry name" value="TPR-like"/>
    <property type="match status" value="1"/>
</dbReference>
<evidence type="ECO:0000259" key="2">
    <source>
        <dbReference type="PROSITE" id="PS50011"/>
    </source>
</evidence>
<dbReference type="InterPro" id="IPR008271">
    <property type="entry name" value="Ser/Thr_kinase_AS"/>
</dbReference>
<dbReference type="Pfam" id="PF13432">
    <property type="entry name" value="TPR_16"/>
    <property type="match status" value="1"/>
</dbReference>
<organism evidence="3 4">
    <name type="scientific">Ktedonospora formicarum</name>
    <dbReference type="NCBI Taxonomy" id="2778364"/>
    <lineage>
        <taxon>Bacteria</taxon>
        <taxon>Bacillati</taxon>
        <taxon>Chloroflexota</taxon>
        <taxon>Ktedonobacteria</taxon>
        <taxon>Ktedonobacterales</taxon>
        <taxon>Ktedonobacteraceae</taxon>
        <taxon>Ktedonospora</taxon>
    </lineage>
</organism>
<evidence type="ECO:0000313" key="4">
    <source>
        <dbReference type="Proteomes" id="UP000612362"/>
    </source>
</evidence>
<dbReference type="PROSITE" id="PS00108">
    <property type="entry name" value="PROTEIN_KINASE_ST"/>
    <property type="match status" value="1"/>
</dbReference>
<reference evidence="3" key="1">
    <citation type="submission" date="2020-10" db="EMBL/GenBank/DDBJ databases">
        <title>Taxonomic study of unclassified bacteria belonging to the class Ktedonobacteria.</title>
        <authorList>
            <person name="Yabe S."/>
            <person name="Wang C.M."/>
            <person name="Zheng Y."/>
            <person name="Sakai Y."/>
            <person name="Cavaletti L."/>
            <person name="Monciardini P."/>
            <person name="Donadio S."/>
        </authorList>
    </citation>
    <scope>NUCLEOTIDE SEQUENCE</scope>
    <source>
        <strain evidence="3">SOSP1-1</strain>
    </source>
</reference>
<protein>
    <recommendedName>
        <fullName evidence="2">Protein kinase domain-containing protein</fullName>
    </recommendedName>
</protein>
<dbReference type="PROSITE" id="PS50011">
    <property type="entry name" value="PROTEIN_KINASE_DOM"/>
    <property type="match status" value="1"/>
</dbReference>
<dbReference type="InterPro" id="IPR045269">
    <property type="entry name" value="Atg1-like"/>
</dbReference>
<dbReference type="InterPro" id="IPR019734">
    <property type="entry name" value="TPR_rpt"/>
</dbReference>
<dbReference type="GO" id="GO:0005737">
    <property type="term" value="C:cytoplasm"/>
    <property type="evidence" value="ECO:0007669"/>
    <property type="project" value="TreeGrafter"/>
</dbReference>
<dbReference type="InterPro" id="IPR000719">
    <property type="entry name" value="Prot_kinase_dom"/>
</dbReference>
<dbReference type="Gene3D" id="1.25.40.10">
    <property type="entry name" value="Tetratricopeptide repeat domain"/>
    <property type="match status" value="1"/>
</dbReference>
<accession>A0A8J3MWQ7</accession>
<dbReference type="Gene3D" id="1.10.510.10">
    <property type="entry name" value="Transferase(Phosphotransferase) domain 1"/>
    <property type="match status" value="1"/>
</dbReference>
<dbReference type="Pfam" id="PF00069">
    <property type="entry name" value="Pkinase"/>
    <property type="match status" value="1"/>
</dbReference>
<dbReference type="AlphaFoldDB" id="A0A8J3MWQ7"/>
<feature type="repeat" description="TPR" evidence="1">
    <location>
        <begin position="181"/>
        <end position="214"/>
    </location>
</feature>
<dbReference type="GO" id="GO:0005524">
    <property type="term" value="F:ATP binding"/>
    <property type="evidence" value="ECO:0007669"/>
    <property type="project" value="InterPro"/>
</dbReference>
<keyword evidence="1" id="KW-0802">TPR repeat</keyword>
<dbReference type="Proteomes" id="UP000612362">
    <property type="component" value="Unassembled WGS sequence"/>
</dbReference>
<feature type="domain" description="Protein kinase" evidence="2">
    <location>
        <begin position="1"/>
        <end position="162"/>
    </location>
</feature>
<comment type="caution">
    <text evidence="3">The sequence shown here is derived from an EMBL/GenBank/DDBJ whole genome shotgun (WGS) entry which is preliminary data.</text>
</comment>
<dbReference type="SMART" id="SM00220">
    <property type="entry name" value="S_TKc"/>
    <property type="match status" value="1"/>
</dbReference>
<dbReference type="InterPro" id="IPR011990">
    <property type="entry name" value="TPR-like_helical_dom_sf"/>
</dbReference>
<name>A0A8J3MWQ7_9CHLR</name>
<proteinExistence type="predicted"/>